<organism evidence="2 3">
    <name type="scientific">Nonomuraea guangzhouensis</name>
    <dbReference type="NCBI Taxonomy" id="1291555"/>
    <lineage>
        <taxon>Bacteria</taxon>
        <taxon>Bacillati</taxon>
        <taxon>Actinomycetota</taxon>
        <taxon>Actinomycetes</taxon>
        <taxon>Streptosporangiales</taxon>
        <taxon>Streptosporangiaceae</taxon>
        <taxon>Nonomuraea</taxon>
    </lineage>
</organism>
<evidence type="ECO:0000313" key="3">
    <source>
        <dbReference type="Proteomes" id="UP001597097"/>
    </source>
</evidence>
<evidence type="ECO:0000256" key="1">
    <source>
        <dbReference type="SAM" id="Phobius"/>
    </source>
</evidence>
<proteinExistence type="predicted"/>
<gene>
    <name evidence="2" type="ORF">ACFSJ0_07770</name>
</gene>
<evidence type="ECO:0000313" key="2">
    <source>
        <dbReference type="EMBL" id="MFD1536926.1"/>
    </source>
</evidence>
<name>A0ABW4G3P8_9ACTN</name>
<protein>
    <recommendedName>
        <fullName evidence="4">MAPEG family protein</fullName>
    </recommendedName>
</protein>
<keyword evidence="3" id="KW-1185">Reference proteome</keyword>
<sequence>MDGRDAGAASERVHSGGAVYGSLLAASVVAGSAAEGGPPTPADLVTLLICTGVVFWITHVYVQVVGSGYPARPFTWGNLRTVARSEWPLAQASFPPSIAAALASGLGMSNTVAAWAALCVAVASQVGWAVTAAVQIHASRSVIIVSGIANLILGLAIVALKTLVSGH</sequence>
<feature type="transmembrane region" description="Helical" evidence="1">
    <location>
        <begin position="142"/>
        <end position="164"/>
    </location>
</feature>
<evidence type="ECO:0008006" key="4">
    <source>
        <dbReference type="Google" id="ProtNLM"/>
    </source>
</evidence>
<accession>A0ABW4G3P8</accession>
<comment type="caution">
    <text evidence="2">The sequence shown here is derived from an EMBL/GenBank/DDBJ whole genome shotgun (WGS) entry which is preliminary data.</text>
</comment>
<keyword evidence="1" id="KW-1133">Transmembrane helix</keyword>
<feature type="transmembrane region" description="Helical" evidence="1">
    <location>
        <begin position="112"/>
        <end position="130"/>
    </location>
</feature>
<keyword evidence="1" id="KW-0472">Membrane</keyword>
<dbReference type="EMBL" id="JBHUCM010000007">
    <property type="protein sequence ID" value="MFD1536926.1"/>
    <property type="molecule type" value="Genomic_DNA"/>
</dbReference>
<dbReference type="Proteomes" id="UP001597097">
    <property type="component" value="Unassembled WGS sequence"/>
</dbReference>
<dbReference type="RefSeq" id="WP_219527872.1">
    <property type="nucleotide sequence ID" value="NZ_JAHKRM010000003.1"/>
</dbReference>
<reference evidence="3" key="1">
    <citation type="journal article" date="2019" name="Int. J. Syst. Evol. Microbiol.">
        <title>The Global Catalogue of Microorganisms (GCM) 10K type strain sequencing project: providing services to taxonomists for standard genome sequencing and annotation.</title>
        <authorList>
            <consortium name="The Broad Institute Genomics Platform"/>
            <consortium name="The Broad Institute Genome Sequencing Center for Infectious Disease"/>
            <person name="Wu L."/>
            <person name="Ma J."/>
        </authorList>
    </citation>
    <scope>NUCLEOTIDE SEQUENCE [LARGE SCALE GENOMIC DNA]</scope>
    <source>
        <strain evidence="3">CGMCC 1.15399</strain>
    </source>
</reference>
<keyword evidence="1" id="KW-0812">Transmembrane</keyword>
<feature type="transmembrane region" description="Helical" evidence="1">
    <location>
        <begin position="44"/>
        <end position="66"/>
    </location>
</feature>